<sequence>MQRTYNTKIINRSKNSNALYIRLINPCPNPNTIALVIYDYTNCTPQIAYNTTLYLNAKSIKALTFPLVSQNYDDCLNIKIYRISYTTPNHFIQLSYKELFIN</sequence>
<gene>
    <name evidence="1" type="ORF">ERS852473_01145</name>
</gene>
<dbReference type="EMBL" id="CYZR01000003">
    <property type="protein sequence ID" value="CUN80723.1"/>
    <property type="molecule type" value="Genomic_DNA"/>
</dbReference>
<dbReference type="RefSeq" id="WP_055258514.1">
    <property type="nucleotide sequence ID" value="NZ_CABIXL010000003.1"/>
</dbReference>
<comment type="caution">
    <text evidence="1">The sequence shown here is derived from an EMBL/GenBank/DDBJ whole genome shotgun (WGS) entry which is preliminary data.</text>
</comment>
<accession>A0ABP2AS30</accession>
<protein>
    <submittedName>
        <fullName evidence="1">Uncharacterized protein</fullName>
    </submittedName>
</protein>
<name>A0ABP2AS30_SARVE</name>
<proteinExistence type="predicted"/>
<evidence type="ECO:0000313" key="1">
    <source>
        <dbReference type="EMBL" id="CUN80723.1"/>
    </source>
</evidence>
<evidence type="ECO:0000313" key="2">
    <source>
        <dbReference type="Proteomes" id="UP000095488"/>
    </source>
</evidence>
<keyword evidence="2" id="KW-1185">Reference proteome</keyword>
<reference evidence="1 2" key="1">
    <citation type="submission" date="2015-09" db="EMBL/GenBank/DDBJ databases">
        <authorList>
            <consortium name="Pathogen Informatics"/>
            <person name="Wu L."/>
            <person name="Ma J."/>
        </authorList>
    </citation>
    <scope>NUCLEOTIDE SEQUENCE [LARGE SCALE GENOMIC DNA]</scope>
    <source>
        <strain evidence="1 2">2789STDY5834858</strain>
    </source>
</reference>
<organism evidence="1 2">
    <name type="scientific">Sarcina ventriculi</name>
    <name type="common">Clostridium ventriculi</name>
    <dbReference type="NCBI Taxonomy" id="1267"/>
    <lineage>
        <taxon>Bacteria</taxon>
        <taxon>Bacillati</taxon>
        <taxon>Bacillota</taxon>
        <taxon>Clostridia</taxon>
        <taxon>Eubacteriales</taxon>
        <taxon>Clostridiaceae</taxon>
        <taxon>Sarcina</taxon>
    </lineage>
</organism>
<dbReference type="Proteomes" id="UP000095488">
    <property type="component" value="Unassembled WGS sequence"/>
</dbReference>